<evidence type="ECO:0000313" key="10">
    <source>
        <dbReference type="Ensembl" id="ENSCVAP00000007678.1"/>
    </source>
</evidence>
<dbReference type="Gene3D" id="1.25.40.10">
    <property type="entry name" value="Tetratricopeptide repeat domain"/>
    <property type="match status" value="2"/>
</dbReference>
<dbReference type="STRING" id="28743.ENSCVAP00000007678"/>
<dbReference type="PANTHER" id="PTHR23040">
    <property type="match status" value="1"/>
</dbReference>
<dbReference type="AlphaFoldDB" id="A0A3Q2CQB7"/>
<name>A0A3Q2CQB7_CYPVA</name>
<dbReference type="GO" id="GO:0005930">
    <property type="term" value="C:axoneme"/>
    <property type="evidence" value="ECO:0007669"/>
    <property type="project" value="UniProtKB-SubCell"/>
</dbReference>
<keyword evidence="4 9" id="KW-0802">TPR repeat</keyword>
<keyword evidence="5" id="KW-0206">Cytoskeleton</keyword>
<evidence type="ECO:0000256" key="7">
    <source>
        <dbReference type="ARBA" id="ARBA00034139"/>
    </source>
</evidence>
<dbReference type="InterPro" id="IPR040111">
    <property type="entry name" value="ODAD4"/>
</dbReference>
<dbReference type="GeneTree" id="ENSGT00390000007911"/>
<feature type="repeat" description="TPR" evidence="9">
    <location>
        <begin position="405"/>
        <end position="438"/>
    </location>
</feature>
<sequence>MIQYGKCHPGETSDAAIHPASCCFTHFSAEGVFFVLDLIHEDKKSFVDRSKCYHRMGEFRNALIDAEASLKDDALLPEGLYQKAEALYSMGELEFALVFYHRAHKIRPQMQEVRLGLQKTEEAIRNHVGSPSSVNLEVKGDLSYLKDKEKVSLFTHFYFKNIFFKCFHFEILSLKAGMQLRSDLAKDETKSRERVESIIQNSITSLYNCADFRSQETPISLREKKDRPKLQKSSSTSDKVQFLLGSLDEMDGGKLGSATCSLKKAEDLIKRVQRYSKKVCPIKEEMMCFLHSCIGNASFDLGDVDKALEHHYKDLELAKQCKFQEATSRALGNIGRIYAETEQFPKAIESWEEKIPFVHSDLEKAWLLYEIGCCYLELKHPDKAREYGLRSVAVAEDMSDDKWQLRVRVLLGRSELNLGNFQSSVSHYEKALSLAKQQKDGTAQSKIQIVCFVILYLQF</sequence>
<keyword evidence="2" id="KW-0963">Cytoplasm</keyword>
<dbReference type="Proteomes" id="UP000265020">
    <property type="component" value="Unassembled WGS sequence"/>
</dbReference>
<evidence type="ECO:0000313" key="11">
    <source>
        <dbReference type="Proteomes" id="UP000265020"/>
    </source>
</evidence>
<dbReference type="InterPro" id="IPR019734">
    <property type="entry name" value="TPR_rpt"/>
</dbReference>
<reference evidence="10" key="2">
    <citation type="submission" date="2025-09" db="UniProtKB">
        <authorList>
            <consortium name="Ensembl"/>
        </authorList>
    </citation>
    <scope>IDENTIFICATION</scope>
</reference>
<dbReference type="FunFam" id="1.25.40.10:FF:000795">
    <property type="entry name" value="Tetratricopeptide repeat protein 25"/>
    <property type="match status" value="1"/>
</dbReference>
<protein>
    <recommendedName>
        <fullName evidence="7">Outer dynein arm-docking complex subunit 4</fullName>
    </recommendedName>
    <alternativeName>
        <fullName evidence="8">Tetratricopeptide repeat protein 25</fullName>
    </alternativeName>
</protein>
<dbReference type="PANTHER" id="PTHR23040:SF1">
    <property type="entry name" value="OUTER DYNEIN ARM-DOCKING COMPLEX SUBUNIT 4"/>
    <property type="match status" value="1"/>
</dbReference>
<keyword evidence="3" id="KW-0677">Repeat</keyword>
<dbReference type="Pfam" id="PF13181">
    <property type="entry name" value="TPR_8"/>
    <property type="match status" value="1"/>
</dbReference>
<evidence type="ECO:0000256" key="6">
    <source>
        <dbReference type="ARBA" id="ARBA00023273"/>
    </source>
</evidence>
<dbReference type="Ensembl" id="ENSCVAT00000002899.1">
    <property type="protein sequence ID" value="ENSCVAP00000007678.1"/>
    <property type="gene ID" value="ENSCVAG00000000273.1"/>
</dbReference>
<accession>A0A3Q2CQB7</accession>
<comment type="subcellular location">
    <subcellularLocation>
        <location evidence="1">Cytoplasm</location>
        <location evidence="1">Cytoskeleton</location>
        <location evidence="1">Cilium axoneme</location>
    </subcellularLocation>
</comment>
<dbReference type="Pfam" id="PF13424">
    <property type="entry name" value="TPR_12"/>
    <property type="match status" value="1"/>
</dbReference>
<keyword evidence="6" id="KW-0966">Cell projection</keyword>
<dbReference type="GO" id="GO:0032474">
    <property type="term" value="P:otolith morphogenesis"/>
    <property type="evidence" value="ECO:0007669"/>
    <property type="project" value="Ensembl"/>
</dbReference>
<evidence type="ECO:0000256" key="1">
    <source>
        <dbReference type="ARBA" id="ARBA00004430"/>
    </source>
</evidence>
<evidence type="ECO:0000256" key="3">
    <source>
        <dbReference type="ARBA" id="ARBA00022737"/>
    </source>
</evidence>
<evidence type="ECO:0000256" key="2">
    <source>
        <dbReference type="ARBA" id="ARBA00022490"/>
    </source>
</evidence>
<dbReference type="InterPro" id="IPR011990">
    <property type="entry name" value="TPR-like_helical_dom_sf"/>
</dbReference>
<dbReference type="SMART" id="SM00028">
    <property type="entry name" value="TPR"/>
    <property type="match status" value="5"/>
</dbReference>
<dbReference type="GO" id="GO:0061371">
    <property type="term" value="P:determination of heart left/right asymmetry"/>
    <property type="evidence" value="ECO:0007669"/>
    <property type="project" value="Ensembl"/>
</dbReference>
<proteinExistence type="predicted"/>
<organism evidence="10 11">
    <name type="scientific">Cyprinodon variegatus</name>
    <name type="common">Sheepshead minnow</name>
    <dbReference type="NCBI Taxonomy" id="28743"/>
    <lineage>
        <taxon>Eukaryota</taxon>
        <taxon>Metazoa</taxon>
        <taxon>Chordata</taxon>
        <taxon>Craniata</taxon>
        <taxon>Vertebrata</taxon>
        <taxon>Euteleostomi</taxon>
        <taxon>Actinopterygii</taxon>
        <taxon>Neopterygii</taxon>
        <taxon>Teleostei</taxon>
        <taxon>Neoteleostei</taxon>
        <taxon>Acanthomorphata</taxon>
        <taxon>Ovalentaria</taxon>
        <taxon>Atherinomorphae</taxon>
        <taxon>Cyprinodontiformes</taxon>
        <taxon>Cyprinodontidae</taxon>
        <taxon>Cyprinodon</taxon>
    </lineage>
</organism>
<dbReference type="GO" id="GO:0060271">
    <property type="term" value="P:cilium assembly"/>
    <property type="evidence" value="ECO:0007669"/>
    <property type="project" value="Ensembl"/>
</dbReference>
<dbReference type="PROSITE" id="PS50005">
    <property type="entry name" value="TPR"/>
    <property type="match status" value="1"/>
</dbReference>
<reference evidence="10" key="1">
    <citation type="submission" date="2025-08" db="UniProtKB">
        <authorList>
            <consortium name="Ensembl"/>
        </authorList>
    </citation>
    <scope>IDENTIFICATION</scope>
</reference>
<dbReference type="SUPFAM" id="SSF48452">
    <property type="entry name" value="TPR-like"/>
    <property type="match status" value="2"/>
</dbReference>
<keyword evidence="11" id="KW-1185">Reference proteome</keyword>
<evidence type="ECO:0000256" key="5">
    <source>
        <dbReference type="ARBA" id="ARBA00023212"/>
    </source>
</evidence>
<evidence type="ECO:0000256" key="9">
    <source>
        <dbReference type="PROSITE-ProRule" id="PRU00339"/>
    </source>
</evidence>
<evidence type="ECO:0000256" key="4">
    <source>
        <dbReference type="ARBA" id="ARBA00022803"/>
    </source>
</evidence>
<evidence type="ECO:0000256" key="8">
    <source>
        <dbReference type="ARBA" id="ARBA00034143"/>
    </source>
</evidence>